<dbReference type="AlphaFoldDB" id="A0A842HUW3"/>
<evidence type="ECO:0000313" key="2">
    <source>
        <dbReference type="Proteomes" id="UP000564378"/>
    </source>
</evidence>
<sequence>MGRIDRPPDARAHARLPRDFGKRFAIFVDTEEQFDWEKPLRRENTAVTAMEELPAAQRFFREAGALPIYMCDWPTVDDDRSAAILAEMHARDGCEIGTQLHPWVNPPFDEAVTAYNSFTGNLPVDLQRAKLQRLTARIGERIGVRPTLYRAGRYGIGKQTAALLEAEGYRMDASVRALFDYGAQGGPDFSGFETQAFWGGPGRTLLELPLTATFIGTLRQWGERLFPLGDRISLWRTIMARTGMIQRIALTPEDYPLPQALEAIERLLDDGLAVFSLSYHSPSVVPGHTPYVRDAADLKAFYAWWDGVFDLFARRGVTAARAAEIVAAADAVRLAE</sequence>
<comment type="caution">
    <text evidence="1">The sequence shown here is derived from an EMBL/GenBank/DDBJ whole genome shotgun (WGS) entry which is preliminary data.</text>
</comment>
<evidence type="ECO:0000313" key="1">
    <source>
        <dbReference type="EMBL" id="MBC2777788.1"/>
    </source>
</evidence>
<proteinExistence type="predicted"/>
<dbReference type="Proteomes" id="UP000564378">
    <property type="component" value="Unassembled WGS sequence"/>
</dbReference>
<gene>
    <name evidence="1" type="ORF">H6P80_09150</name>
</gene>
<dbReference type="CDD" id="cd10935">
    <property type="entry name" value="CE4_WalW"/>
    <property type="match status" value="1"/>
</dbReference>
<keyword evidence="2" id="KW-1185">Reference proteome</keyword>
<dbReference type="EMBL" id="JACJVJ010000002">
    <property type="protein sequence ID" value="MBC2777788.1"/>
    <property type="molecule type" value="Genomic_DNA"/>
</dbReference>
<accession>A0A842HUW3</accession>
<dbReference type="InterPro" id="IPR011330">
    <property type="entry name" value="Glyco_hydro/deAcase_b/a-brl"/>
</dbReference>
<name>A0A842HUW3_9SPHN</name>
<dbReference type="SUPFAM" id="SSF88713">
    <property type="entry name" value="Glycoside hydrolase/deacetylase"/>
    <property type="match status" value="1"/>
</dbReference>
<dbReference type="GO" id="GO:0005975">
    <property type="term" value="P:carbohydrate metabolic process"/>
    <property type="evidence" value="ECO:0007669"/>
    <property type="project" value="InterPro"/>
</dbReference>
<organism evidence="1 2">
    <name type="scientific">Parasphingopyxis marina</name>
    <dbReference type="NCBI Taxonomy" id="2761622"/>
    <lineage>
        <taxon>Bacteria</taxon>
        <taxon>Pseudomonadati</taxon>
        <taxon>Pseudomonadota</taxon>
        <taxon>Alphaproteobacteria</taxon>
        <taxon>Sphingomonadales</taxon>
        <taxon>Sphingomonadaceae</taxon>
        <taxon>Parasphingopyxis</taxon>
    </lineage>
</organism>
<dbReference type="Gene3D" id="3.20.20.370">
    <property type="entry name" value="Glycoside hydrolase/deacetylase"/>
    <property type="match status" value="1"/>
</dbReference>
<protein>
    <submittedName>
        <fullName evidence="1">Polysaccharide deacetylase family protein</fullName>
    </submittedName>
</protein>
<reference evidence="1 2" key="1">
    <citation type="submission" date="2020-08" db="EMBL/GenBank/DDBJ databases">
        <title>Draft genome sequence of Parasphingopyxis sp. GrpM-11.</title>
        <authorList>
            <person name="Oh J."/>
            <person name="Roh D.-H."/>
        </authorList>
    </citation>
    <scope>NUCLEOTIDE SEQUENCE [LARGE SCALE GENOMIC DNA]</scope>
    <source>
        <strain evidence="1 2">GrpM-11</strain>
    </source>
</reference>